<accession>A0A0H3NRX5</accession>
<dbReference type="AlphaFoldDB" id="A0A0H3NRX5"/>
<feature type="transmembrane region" description="Helical" evidence="1">
    <location>
        <begin position="21"/>
        <end position="40"/>
    </location>
</feature>
<proteinExistence type="predicted"/>
<name>A0A0H3NRX5_YERE1</name>
<protein>
    <submittedName>
        <fullName evidence="2">Uncharacterized protein</fullName>
    </submittedName>
</protein>
<gene>
    <name evidence="2" type="ordered locus">Y11_21191</name>
</gene>
<organism evidence="2 3">
    <name type="scientific">Yersinia enterocolitica subsp. palearctica serotype O:3 (strain DSM 13030 / CIP 106945 / Y11)</name>
    <dbReference type="NCBI Taxonomy" id="930944"/>
    <lineage>
        <taxon>Bacteria</taxon>
        <taxon>Pseudomonadati</taxon>
        <taxon>Pseudomonadota</taxon>
        <taxon>Gammaproteobacteria</taxon>
        <taxon>Enterobacterales</taxon>
        <taxon>Yersiniaceae</taxon>
        <taxon>Yersinia</taxon>
    </lineage>
</organism>
<dbReference type="Proteomes" id="UP000008084">
    <property type="component" value="Chromosome"/>
</dbReference>
<dbReference type="PATRIC" id="fig|930944.6.peg.2104"/>
<dbReference type="KEGG" id="yey:Y11_21191"/>
<dbReference type="HOGENOM" id="CLU_3279021_0_0_6"/>
<dbReference type="EMBL" id="FR729477">
    <property type="protein sequence ID" value="CBY26062.1"/>
    <property type="molecule type" value="Genomic_DNA"/>
</dbReference>
<keyword evidence="1" id="KW-0472">Membrane</keyword>
<sequence length="41" mass="4814">MNCSSDSQPFIYFRLLTCQRILNIAFISIMICPLVVVIWTY</sequence>
<evidence type="ECO:0000256" key="1">
    <source>
        <dbReference type="SAM" id="Phobius"/>
    </source>
</evidence>
<evidence type="ECO:0000313" key="2">
    <source>
        <dbReference type="EMBL" id="CBY26062.1"/>
    </source>
</evidence>
<keyword evidence="1" id="KW-0812">Transmembrane</keyword>
<keyword evidence="1" id="KW-1133">Transmembrane helix</keyword>
<reference evidence="2 3" key="1">
    <citation type="journal article" date="2011" name="J. Bacteriol.">
        <title>Complete genome sequence of Yersinia enterocolitica subsp. palearctica serogroup O:3.</title>
        <authorList>
            <person name="Batzilla J."/>
            <person name="Hoper D."/>
            <person name="Antonenka U."/>
            <person name="Heesemann J."/>
            <person name="Rakin A."/>
        </authorList>
    </citation>
    <scope>NUCLEOTIDE SEQUENCE [LARGE SCALE GENOMIC DNA]</scope>
    <source>
        <strain evidence="3">DSM 13030 / CIP 106945 / Y11</strain>
    </source>
</reference>
<evidence type="ECO:0000313" key="3">
    <source>
        <dbReference type="Proteomes" id="UP000008084"/>
    </source>
</evidence>